<evidence type="ECO:0000256" key="1">
    <source>
        <dbReference type="ARBA" id="ARBA00001966"/>
    </source>
</evidence>
<keyword evidence="4" id="KW-0479">Metal-binding</keyword>
<evidence type="ECO:0000256" key="2">
    <source>
        <dbReference type="ARBA" id="ARBA00006767"/>
    </source>
</evidence>
<feature type="binding site" evidence="9">
    <location>
        <position position="243"/>
    </location>
    <ligand>
        <name>(2E)-4-hydroxy-3-methylbut-2-enyl diphosphate</name>
        <dbReference type="ChEBI" id="CHEBI:128753"/>
    </ligand>
</feature>
<dbReference type="UniPathway" id="UPA00059">
    <property type="reaction ID" value="UER00105"/>
</dbReference>
<feature type="binding site" evidence="9">
    <location>
        <position position="200"/>
    </location>
    <ligand>
        <name>isopentenyl diphosphate</name>
        <dbReference type="ChEBI" id="CHEBI:128769"/>
    </ligand>
</feature>
<feature type="active site" description="Proton donor" evidence="9">
    <location>
        <position position="107"/>
    </location>
</feature>
<sequence length="646" mass="71326">MDVALEASRQGGKCYSLGPLVHNDAVVAYLCEKGIAVAETLDEVETGSVIVIRSHGVSPRVLEEARLRGLRVFDATCPLVGRVQSLARQLREEGYELVVFGDRTHPEVLGILGWVGEKATVIGSPEEARSFAAVKKLGVVAQTTKSEEDFYSVAAELLPKGREIRVFNTVCEATKKRQQAALELCGKVDIMIVVGDKKSSNTRTLATMCQRTGVKTIQVESARDLSPDWFPAGCRVGVTAGASTPDWIIKEVLDKMVEFEGNVATDEIREDAPTREQSFVEMEAEMAESLGKGMDRGSVVTGVVIQVTDDEVMVDVGGKSEGVIPLRELSVRDVSSAKEVVKEGDTIEVYVLRWDDDGTILLSKKRVDMKKAMDRLEEAFRNGEVIEGTVLKSVKGGLLVDVGVVAFLPASHVDQGFARNLEEYVGQTLPVKVIEFNRNKRRGSQVVVSRKEVLIEEKERKRKEFWDNIEEGQIRQGVVKRLTDYGAFIDLDGYEGLLHISEMAHSRVEHPSQVLTEGSVIEVYVLGVDREKERVSLSRKKILKSPWETVAERYHEGDVVAGKVVRTAPFGVFVELEPGVDGLVHISQLSRKRVDKPEDVVEVGEEVKVKVLSVDPAEKRIGLSIKELQEGADPAFTQEYLENQNT</sequence>
<feature type="domain" description="S1 motif" evidence="10">
    <location>
        <begin position="297"/>
        <end position="365"/>
    </location>
</feature>
<feature type="binding site" evidence="9">
    <location>
        <position position="201"/>
    </location>
    <ligand>
        <name>dimethylallyl diphosphate</name>
        <dbReference type="ChEBI" id="CHEBI:57623"/>
    </ligand>
</feature>
<dbReference type="CDD" id="cd05688">
    <property type="entry name" value="S1_RPS1_repeat_ec3"/>
    <property type="match status" value="1"/>
</dbReference>
<evidence type="ECO:0000256" key="3">
    <source>
        <dbReference type="ARBA" id="ARBA00022485"/>
    </source>
</evidence>
<gene>
    <name evidence="9" type="primary">ispH</name>
    <name evidence="11" type="ordered locus">Slip_1484</name>
</gene>
<dbReference type="GO" id="GO:0051539">
    <property type="term" value="F:4 iron, 4 sulfur cluster binding"/>
    <property type="evidence" value="ECO:0007669"/>
    <property type="project" value="UniProtKB-KW"/>
</dbReference>
<dbReference type="AlphaFoldDB" id="D7CNG2"/>
<dbReference type="PANTHER" id="PTHR10724:SF7">
    <property type="entry name" value="SMALL RIBOSOMAL SUBUNIT PROTEIN BS1C"/>
    <property type="match status" value="1"/>
</dbReference>
<evidence type="ECO:0000256" key="5">
    <source>
        <dbReference type="ARBA" id="ARBA00022980"/>
    </source>
</evidence>
<feature type="binding site" evidence="9">
    <location>
        <position position="22"/>
    </location>
    <ligand>
        <name>isopentenyl diphosphate</name>
        <dbReference type="ChEBI" id="CHEBI:128769"/>
    </ligand>
</feature>
<feature type="binding site" evidence="9">
    <location>
        <position position="143"/>
    </location>
    <ligand>
        <name>(2E)-4-hydroxy-3-methylbut-2-enyl diphosphate</name>
        <dbReference type="ChEBI" id="CHEBI:128753"/>
    </ligand>
</feature>
<dbReference type="NCBIfam" id="NF005208">
    <property type="entry name" value="PRK06676.1"/>
    <property type="match status" value="1"/>
</dbReference>
<keyword evidence="8" id="KW-0687">Ribonucleoprotein</keyword>
<dbReference type="GO" id="GO:0046872">
    <property type="term" value="F:metal ion binding"/>
    <property type="evidence" value="ECO:0007669"/>
    <property type="project" value="UniProtKB-KW"/>
</dbReference>
<evidence type="ECO:0000256" key="9">
    <source>
        <dbReference type="HAMAP-Rule" id="MF_00191"/>
    </source>
</evidence>
<dbReference type="GO" id="GO:0016114">
    <property type="term" value="P:terpenoid biosynthetic process"/>
    <property type="evidence" value="ECO:0007669"/>
    <property type="project" value="UniProtKB-UniRule"/>
</dbReference>
<evidence type="ECO:0000259" key="10">
    <source>
        <dbReference type="PROSITE" id="PS50126"/>
    </source>
</evidence>
<dbReference type="PRINTS" id="PR00681">
    <property type="entry name" value="RIBOSOMALS1"/>
</dbReference>
<dbReference type="STRING" id="643648.Slip_1484"/>
<keyword evidence="12" id="KW-1185">Reference proteome</keyword>
<dbReference type="Gene3D" id="3.40.50.11270">
    <property type="match status" value="1"/>
</dbReference>
<feature type="binding site" evidence="9">
    <location>
        <position position="199"/>
    </location>
    <ligand>
        <name>isopentenyl diphosphate</name>
        <dbReference type="ChEBI" id="CHEBI:128769"/>
    </ligand>
</feature>
<evidence type="ECO:0000256" key="6">
    <source>
        <dbReference type="ARBA" id="ARBA00023004"/>
    </source>
</evidence>
<feature type="domain" description="S1 motif" evidence="10">
    <location>
        <begin position="557"/>
        <end position="626"/>
    </location>
</feature>
<feature type="binding site" evidence="9">
    <location>
        <position position="22"/>
    </location>
    <ligand>
        <name>(2E)-4-hydroxy-3-methylbut-2-enyl diphosphate</name>
        <dbReference type="ChEBI" id="CHEBI:128753"/>
    </ligand>
</feature>
<comment type="pathway">
    <text evidence="9">Isoprenoid biosynthesis; dimethylallyl diphosphate biosynthesis; dimethylallyl diphosphate from (2E)-4-hydroxy-3-methylbutenyl diphosphate: step 1/1.</text>
</comment>
<feature type="binding site" evidence="9">
    <location>
        <position position="199"/>
    </location>
    <ligand>
        <name>dimethylallyl diphosphate</name>
        <dbReference type="ChEBI" id="CHEBI:57623"/>
    </ligand>
</feature>
<dbReference type="Gene3D" id="2.40.50.140">
    <property type="entry name" value="Nucleic acid-binding proteins"/>
    <property type="match status" value="4"/>
</dbReference>
<dbReference type="CDD" id="cd13944">
    <property type="entry name" value="lytB_ispH"/>
    <property type="match status" value="1"/>
</dbReference>
<keyword evidence="9" id="KW-0560">Oxidoreductase</keyword>
<dbReference type="NCBIfam" id="TIGR00216">
    <property type="entry name" value="ispH_lytB"/>
    <property type="match status" value="1"/>
</dbReference>
<keyword evidence="3" id="KW-0004">4Fe-4S</keyword>
<comment type="caution">
    <text evidence="9">Lacks conserved residue(s) required for the propagation of feature annotation.</text>
</comment>
<feature type="domain" description="S1 motif" evidence="10">
    <location>
        <begin position="472"/>
        <end position="540"/>
    </location>
</feature>
<dbReference type="GO" id="GO:0006412">
    <property type="term" value="P:translation"/>
    <property type="evidence" value="ECO:0007669"/>
    <property type="project" value="TreeGrafter"/>
</dbReference>
<dbReference type="NCBIfam" id="NF000907">
    <property type="entry name" value="PRK00087.1"/>
    <property type="match status" value="1"/>
</dbReference>
<feature type="binding site" evidence="9">
    <location>
        <position position="105"/>
    </location>
    <ligand>
        <name>dimethylallyl diphosphate</name>
        <dbReference type="ChEBI" id="CHEBI:57623"/>
    </ligand>
</feature>
<dbReference type="GO" id="GO:0050992">
    <property type="term" value="P:dimethylallyl diphosphate biosynthetic process"/>
    <property type="evidence" value="ECO:0007669"/>
    <property type="project" value="UniProtKB-UniRule"/>
</dbReference>
<accession>D7CNG2</accession>
<dbReference type="SUPFAM" id="SSF50249">
    <property type="entry name" value="Nucleic acid-binding proteins"/>
    <property type="match status" value="4"/>
</dbReference>
<evidence type="ECO:0000313" key="12">
    <source>
        <dbReference type="Proteomes" id="UP000000378"/>
    </source>
</evidence>
<reference evidence="12" key="1">
    <citation type="journal article" date="2010" name="Stand. Genomic Sci.">
        <title>Complete genome sequence of Syntrophothermus lipocalidus type strain (TGB-C1T).</title>
        <authorList>
            <consortium name="US DOE Joint Genome Institute (JGI-PGF)"/>
            <person name="Djao O."/>
            <person name="Zhang X."/>
            <person name="Lucas S."/>
            <person name="Lapidus A."/>
            <person name="Glavina Del Rio T."/>
            <person name="Nolan M."/>
            <person name="Tice H."/>
            <person name="Cheng J."/>
            <person name="Han C."/>
            <person name="Tapia R."/>
            <person name="Goodwin L."/>
            <person name="Pitluck S."/>
            <person name="Liolios K."/>
            <person name="Ivanova N."/>
            <person name="Mavromatis K."/>
            <person name="Mikhailova N."/>
            <person name="Ovchinnikova G."/>
            <person name="Pati A."/>
            <person name="Brambilla E."/>
            <person name="Chen A."/>
            <person name="Palaniappan K."/>
            <person name="Land M."/>
            <person name="Hauser L."/>
            <person name="Chang Y."/>
            <person name="Jeffries C."/>
            <person name="Rohde M."/>
            <person name="Sikorski J."/>
            <person name="Spring S."/>
            <person name="Goker M."/>
            <person name="Detter J."/>
            <person name="Woyke T."/>
            <person name="Bristow J."/>
            <person name="Eisen J."/>
            <person name="Markowitz V."/>
            <person name="Hugenholtz P."/>
            <person name="Kyrpides N."/>
            <person name="Klenk H."/>
        </authorList>
    </citation>
    <scope>NUCLEOTIDE SEQUENCE [LARGE SCALE GENOMIC DNA]</scope>
    <source>
        <strain evidence="12">DSM 12680 / TGB-C1</strain>
    </source>
</reference>
<dbReference type="eggNOG" id="COG0761">
    <property type="taxonomic scope" value="Bacteria"/>
</dbReference>
<feature type="binding site" evidence="9">
    <location>
        <position position="55"/>
    </location>
    <ligand>
        <name>(2E)-4-hydroxy-3-methylbut-2-enyl diphosphate</name>
        <dbReference type="ChEBI" id="CHEBI:128753"/>
    </ligand>
</feature>
<comment type="similarity">
    <text evidence="2">Belongs to the bacterial ribosomal protein bS1 family.</text>
</comment>
<dbReference type="InterPro" id="IPR003029">
    <property type="entry name" value="S1_domain"/>
</dbReference>
<feature type="binding site" evidence="9">
    <location>
        <position position="200"/>
    </location>
    <ligand>
        <name>dimethylallyl diphosphate</name>
        <dbReference type="ChEBI" id="CHEBI:57623"/>
    </ligand>
</feature>
<dbReference type="PANTHER" id="PTHR10724">
    <property type="entry name" value="30S RIBOSOMAL PROTEIN S1"/>
    <property type="match status" value="1"/>
</dbReference>
<dbReference type="GO" id="GO:0003735">
    <property type="term" value="F:structural constituent of ribosome"/>
    <property type="evidence" value="ECO:0007669"/>
    <property type="project" value="TreeGrafter"/>
</dbReference>
<dbReference type="HOGENOM" id="CLU_015805_3_1_9"/>
<dbReference type="KEGG" id="slp:Slip_1484"/>
<keyword evidence="7" id="KW-0411">Iron-sulfur</keyword>
<dbReference type="GO" id="GO:0003729">
    <property type="term" value="F:mRNA binding"/>
    <property type="evidence" value="ECO:0007669"/>
    <property type="project" value="TreeGrafter"/>
</dbReference>
<dbReference type="eggNOG" id="COG0539">
    <property type="taxonomic scope" value="Bacteria"/>
</dbReference>
<name>D7CNG2_SYNLT</name>
<comment type="catalytic activity">
    <reaction evidence="9">
        <text>dimethylallyl diphosphate + 2 oxidized [2Fe-2S]-[ferredoxin] + H2O = (2E)-4-hydroxy-3-methylbut-2-enyl diphosphate + 2 reduced [2Fe-2S]-[ferredoxin] + 2 H(+)</text>
        <dbReference type="Rhea" id="RHEA:24825"/>
        <dbReference type="Rhea" id="RHEA-COMP:10000"/>
        <dbReference type="Rhea" id="RHEA-COMP:10001"/>
        <dbReference type="ChEBI" id="CHEBI:15377"/>
        <dbReference type="ChEBI" id="CHEBI:15378"/>
        <dbReference type="ChEBI" id="CHEBI:33737"/>
        <dbReference type="ChEBI" id="CHEBI:33738"/>
        <dbReference type="ChEBI" id="CHEBI:57623"/>
        <dbReference type="ChEBI" id="CHEBI:128753"/>
        <dbReference type="EC" id="1.17.7.4"/>
    </reaction>
</comment>
<dbReference type="HAMAP" id="MF_00191">
    <property type="entry name" value="IspH"/>
    <property type="match status" value="1"/>
</dbReference>
<dbReference type="Gene3D" id="3.40.1010.20">
    <property type="entry name" value="4-hydroxy-3-methylbut-2-enyl diphosphate reductase, catalytic domain"/>
    <property type="match status" value="2"/>
</dbReference>
<dbReference type="Pfam" id="PF02401">
    <property type="entry name" value="LYTB"/>
    <property type="match status" value="1"/>
</dbReference>
<dbReference type="GO" id="GO:0051745">
    <property type="term" value="F:4-hydroxy-3-methylbut-2-enyl diphosphate reductase activity"/>
    <property type="evidence" value="ECO:0007669"/>
    <property type="project" value="UniProtKB-UniRule"/>
</dbReference>
<dbReference type="SMART" id="SM00316">
    <property type="entry name" value="S1"/>
    <property type="match status" value="4"/>
</dbReference>
<keyword evidence="9" id="KW-0414">Isoprene biosynthesis</keyword>
<proteinExistence type="inferred from homology"/>
<feature type="binding site" evidence="9">
    <location>
        <position position="243"/>
    </location>
    <ligand>
        <name>dimethylallyl diphosphate</name>
        <dbReference type="ChEBI" id="CHEBI:57623"/>
    </ligand>
</feature>
<evidence type="ECO:0000256" key="4">
    <source>
        <dbReference type="ARBA" id="ARBA00022723"/>
    </source>
</evidence>
<dbReference type="UniPathway" id="UPA00056">
    <property type="reaction ID" value="UER00097"/>
</dbReference>
<dbReference type="Pfam" id="PF00575">
    <property type="entry name" value="S1"/>
    <property type="match status" value="4"/>
</dbReference>
<feature type="binding site" evidence="9">
    <location>
        <position position="55"/>
    </location>
    <ligand>
        <name>dimethylallyl diphosphate</name>
        <dbReference type="ChEBI" id="CHEBI:57623"/>
    </ligand>
</feature>
<feature type="binding site" evidence="9">
    <location>
        <position position="22"/>
    </location>
    <ligand>
        <name>dimethylallyl diphosphate</name>
        <dbReference type="ChEBI" id="CHEBI:57623"/>
    </ligand>
</feature>
<dbReference type="Proteomes" id="UP000000378">
    <property type="component" value="Chromosome"/>
</dbReference>
<feature type="binding site" evidence="9">
    <location>
        <position position="105"/>
    </location>
    <ligand>
        <name>isopentenyl diphosphate</name>
        <dbReference type="ChEBI" id="CHEBI:128769"/>
    </ligand>
</feature>
<keyword evidence="6" id="KW-0408">Iron</keyword>
<dbReference type="InterPro" id="IPR050437">
    <property type="entry name" value="Ribos_protein_bS1-like"/>
</dbReference>
<feature type="binding site" evidence="9">
    <location>
        <position position="201"/>
    </location>
    <ligand>
        <name>(2E)-4-hydroxy-3-methylbut-2-enyl diphosphate</name>
        <dbReference type="ChEBI" id="CHEBI:128753"/>
    </ligand>
</feature>
<dbReference type="EMBL" id="CP002048">
    <property type="protein sequence ID" value="ADI02247.1"/>
    <property type="molecule type" value="Genomic_DNA"/>
</dbReference>
<comment type="catalytic activity">
    <reaction evidence="9">
        <text>isopentenyl diphosphate + 2 oxidized [2Fe-2S]-[ferredoxin] + H2O = (2E)-4-hydroxy-3-methylbut-2-enyl diphosphate + 2 reduced [2Fe-2S]-[ferredoxin] + 2 H(+)</text>
        <dbReference type="Rhea" id="RHEA:24488"/>
        <dbReference type="Rhea" id="RHEA-COMP:10000"/>
        <dbReference type="Rhea" id="RHEA-COMP:10001"/>
        <dbReference type="ChEBI" id="CHEBI:15377"/>
        <dbReference type="ChEBI" id="CHEBI:15378"/>
        <dbReference type="ChEBI" id="CHEBI:33737"/>
        <dbReference type="ChEBI" id="CHEBI:33738"/>
        <dbReference type="ChEBI" id="CHEBI:128753"/>
        <dbReference type="ChEBI" id="CHEBI:128769"/>
        <dbReference type="EC" id="1.17.7.4"/>
    </reaction>
</comment>
<feature type="binding site" evidence="9">
    <location>
        <position position="243"/>
    </location>
    <ligand>
        <name>isopentenyl diphosphate</name>
        <dbReference type="ChEBI" id="CHEBI:128769"/>
    </ligand>
</feature>
<evidence type="ECO:0000256" key="8">
    <source>
        <dbReference type="ARBA" id="ARBA00023274"/>
    </source>
</evidence>
<organism evidence="11 12">
    <name type="scientific">Syntrophothermus lipocalidus (strain DSM 12680 / TGB-C1)</name>
    <dbReference type="NCBI Taxonomy" id="643648"/>
    <lineage>
        <taxon>Bacteria</taxon>
        <taxon>Bacillati</taxon>
        <taxon>Bacillota</taxon>
        <taxon>Clostridia</taxon>
        <taxon>Eubacteriales</taxon>
        <taxon>Syntrophomonadaceae</taxon>
        <taxon>Syntrophothermus</taxon>
    </lineage>
</organism>
<comment type="pathway">
    <text evidence="9">Isoprenoid biosynthesis; isopentenyl diphosphate biosynthesis via DXP pathway; isopentenyl diphosphate from 1-deoxy-D-xylulose 5-phosphate: step 6/6.</text>
</comment>
<keyword evidence="5" id="KW-0689">Ribosomal protein</keyword>
<dbReference type="EC" id="1.17.7.4" evidence="9"/>
<protein>
    <recommendedName>
        <fullName evidence="9">4-hydroxy-3-methylbut-2-enyl diphosphate reductase</fullName>
        <shortName evidence="9">HMBPP reductase</shortName>
        <ecNumber evidence="9">1.17.7.4</ecNumber>
    </recommendedName>
</protein>
<feature type="binding site" evidence="9">
    <location>
        <position position="105"/>
    </location>
    <ligand>
        <name>(2E)-4-hydroxy-3-methylbut-2-enyl diphosphate</name>
        <dbReference type="ChEBI" id="CHEBI:128753"/>
    </ligand>
</feature>
<dbReference type="InterPro" id="IPR035104">
    <property type="entry name" value="Ribosomal_protein_S1-like"/>
</dbReference>
<dbReference type="CDD" id="cd05687">
    <property type="entry name" value="S1_RPS1_repeat_ec1_hs1"/>
    <property type="match status" value="1"/>
</dbReference>
<dbReference type="InterPro" id="IPR003451">
    <property type="entry name" value="LytB/IspH"/>
</dbReference>
<comment type="similarity">
    <text evidence="9">Belongs to the IspH family.</text>
</comment>
<dbReference type="PROSITE" id="PS50126">
    <property type="entry name" value="S1"/>
    <property type="match status" value="4"/>
</dbReference>
<dbReference type="CDD" id="cd04465">
    <property type="entry name" value="S1_RPS1_repeat_ec2_hs2"/>
    <property type="match status" value="1"/>
</dbReference>
<dbReference type="GO" id="GO:0019288">
    <property type="term" value="P:isopentenyl diphosphate biosynthetic process, methylerythritol 4-phosphate pathway"/>
    <property type="evidence" value="ECO:0007669"/>
    <property type="project" value="UniProtKB-UniRule"/>
</dbReference>
<dbReference type="GO" id="GO:0005737">
    <property type="term" value="C:cytoplasm"/>
    <property type="evidence" value="ECO:0007669"/>
    <property type="project" value="UniProtKB-ARBA"/>
</dbReference>
<dbReference type="InterPro" id="IPR012340">
    <property type="entry name" value="NA-bd_OB-fold"/>
</dbReference>
<feature type="binding site" evidence="9">
    <location>
        <position position="199"/>
    </location>
    <ligand>
        <name>(2E)-4-hydroxy-3-methylbut-2-enyl diphosphate</name>
        <dbReference type="ChEBI" id="CHEBI:128753"/>
    </ligand>
</feature>
<evidence type="ECO:0000256" key="7">
    <source>
        <dbReference type="ARBA" id="ARBA00023014"/>
    </source>
</evidence>
<feature type="binding site" evidence="9">
    <location>
        <position position="200"/>
    </location>
    <ligand>
        <name>(2E)-4-hydroxy-3-methylbut-2-enyl diphosphate</name>
        <dbReference type="ChEBI" id="CHEBI:128753"/>
    </ligand>
</feature>
<dbReference type="FunFam" id="2.40.50.140:FF:000051">
    <property type="entry name" value="RNA-binding transcriptional accessory protein"/>
    <property type="match status" value="1"/>
</dbReference>
<evidence type="ECO:0000313" key="11">
    <source>
        <dbReference type="EMBL" id="ADI02247.1"/>
    </source>
</evidence>
<reference evidence="11 12" key="2">
    <citation type="journal article" date="2010" name="Stand. Genomic Sci.">
        <title>Complete genome sequence of Syntrophothermus lipocalidus type strain (TGB-C1).</title>
        <authorList>
            <person name="Djao O.D."/>
            <person name="Zhang X."/>
            <person name="Lucas S."/>
            <person name="Lapidus A."/>
            <person name="Del Rio T.G."/>
            <person name="Nolan M."/>
            <person name="Tice H."/>
            <person name="Cheng J.F."/>
            <person name="Han C."/>
            <person name="Tapia R."/>
            <person name="Goodwin L."/>
            <person name="Pitluck S."/>
            <person name="Liolios K."/>
            <person name="Ivanova N."/>
            <person name="Mavromatis K."/>
            <person name="Mikhailova N."/>
            <person name="Ovchinnikova G."/>
            <person name="Pati A."/>
            <person name="Brambilla E."/>
            <person name="Chen A."/>
            <person name="Palaniappan K."/>
            <person name="Land M."/>
            <person name="Hauser L."/>
            <person name="Chang Y.J."/>
            <person name="Jeffries C.D."/>
            <person name="Rohde M."/>
            <person name="Sikorski J."/>
            <person name="Spring S."/>
            <person name="Goker M."/>
            <person name="Detter J.C."/>
            <person name="Woyke T."/>
            <person name="Bristow J."/>
            <person name="Eisen J.A."/>
            <person name="Markowitz V."/>
            <person name="Hugenholtz P."/>
            <person name="Kyrpides N.C."/>
            <person name="Klenk H.P."/>
        </authorList>
    </citation>
    <scope>NUCLEOTIDE SEQUENCE [LARGE SCALE GENOMIC DNA]</scope>
    <source>
        <strain evidence="12">DSM 12680 / TGB-C1</strain>
    </source>
</reference>
<feature type="domain" description="S1 motif" evidence="10">
    <location>
        <begin position="383"/>
        <end position="451"/>
    </location>
</feature>
<comment type="cofactor">
    <cofactor evidence="1">
        <name>[4Fe-4S] cluster</name>
        <dbReference type="ChEBI" id="CHEBI:49883"/>
    </cofactor>
</comment>
<feature type="binding site" evidence="9">
    <location>
        <position position="55"/>
    </location>
    <ligand>
        <name>isopentenyl diphosphate</name>
        <dbReference type="ChEBI" id="CHEBI:128769"/>
    </ligand>
</feature>
<comment type="function">
    <text evidence="9">Catalyzes the conversion of 1-hydroxy-2-methyl-2-(E)-butenyl 4-diphosphate (HMBPP) into a mixture of isopentenyl diphosphate (IPP) and dimethylallyl diphosphate (DMAPP). Acts in the terminal step of the DOXP/MEP pathway for isoprenoid precursor biosynthesis.</text>
</comment>
<feature type="binding site" evidence="9">
    <location>
        <position position="201"/>
    </location>
    <ligand>
        <name>isopentenyl diphosphate</name>
        <dbReference type="ChEBI" id="CHEBI:128769"/>
    </ligand>
</feature>